<dbReference type="CDD" id="cd04301">
    <property type="entry name" value="NAT_SF"/>
    <property type="match status" value="1"/>
</dbReference>
<proteinExistence type="predicted"/>
<gene>
    <name evidence="4" type="ORF">SB6408_00480</name>
</gene>
<evidence type="ECO:0000256" key="2">
    <source>
        <dbReference type="ARBA" id="ARBA00023315"/>
    </source>
</evidence>
<dbReference type="RefSeq" id="WP_142461731.1">
    <property type="nucleotide sequence ID" value="NZ_CABGHF010000001.1"/>
</dbReference>
<protein>
    <recommendedName>
        <fullName evidence="3">N-acetyltransferase domain-containing protein</fullName>
    </recommendedName>
</protein>
<evidence type="ECO:0000313" key="5">
    <source>
        <dbReference type="Proteomes" id="UP000318370"/>
    </source>
</evidence>
<dbReference type="InterPro" id="IPR016181">
    <property type="entry name" value="Acyl_CoA_acyltransferase"/>
</dbReference>
<dbReference type="GO" id="GO:0016747">
    <property type="term" value="F:acyltransferase activity, transferring groups other than amino-acyl groups"/>
    <property type="evidence" value="ECO:0007669"/>
    <property type="project" value="InterPro"/>
</dbReference>
<dbReference type="SUPFAM" id="SSF55729">
    <property type="entry name" value="Acyl-CoA N-acyltransferases (Nat)"/>
    <property type="match status" value="1"/>
</dbReference>
<dbReference type="AlphaFoldDB" id="A0A564HJP4"/>
<dbReference type="Proteomes" id="UP000318370">
    <property type="component" value="Unassembled WGS sequence"/>
</dbReference>
<dbReference type="PANTHER" id="PTHR43800:SF1">
    <property type="entry name" value="PEPTIDYL-LYSINE N-ACETYLTRANSFERASE YJAB"/>
    <property type="match status" value="1"/>
</dbReference>
<evidence type="ECO:0000259" key="3">
    <source>
        <dbReference type="PROSITE" id="PS51186"/>
    </source>
</evidence>
<evidence type="ECO:0000256" key="1">
    <source>
        <dbReference type="ARBA" id="ARBA00022679"/>
    </source>
</evidence>
<dbReference type="Gene3D" id="3.40.630.30">
    <property type="match status" value="1"/>
</dbReference>
<dbReference type="Pfam" id="PF00583">
    <property type="entry name" value="Acetyltransf_1"/>
    <property type="match status" value="1"/>
</dbReference>
<evidence type="ECO:0000313" key="4">
    <source>
        <dbReference type="EMBL" id="VUS32559.1"/>
    </source>
</evidence>
<dbReference type="PANTHER" id="PTHR43800">
    <property type="entry name" value="PEPTIDYL-LYSINE N-ACETYLTRANSFERASE YJAB"/>
    <property type="match status" value="1"/>
</dbReference>
<dbReference type="EMBL" id="CABGHF010000001">
    <property type="protein sequence ID" value="VUS32559.1"/>
    <property type="molecule type" value="Genomic_DNA"/>
</dbReference>
<accession>A0A564HJP4</accession>
<feature type="domain" description="N-acetyltransferase" evidence="3">
    <location>
        <begin position="8"/>
        <end position="155"/>
    </location>
</feature>
<dbReference type="PROSITE" id="PS51186">
    <property type="entry name" value="GNAT"/>
    <property type="match status" value="1"/>
</dbReference>
<organism evidence="4 5">
    <name type="scientific">Klebsiella spallanzanii</name>
    <dbReference type="NCBI Taxonomy" id="2587528"/>
    <lineage>
        <taxon>Bacteria</taxon>
        <taxon>Pseudomonadati</taxon>
        <taxon>Pseudomonadota</taxon>
        <taxon>Gammaproteobacteria</taxon>
        <taxon>Enterobacterales</taxon>
        <taxon>Enterobacteriaceae</taxon>
        <taxon>Klebsiella/Raoultella group</taxon>
        <taxon>Klebsiella</taxon>
    </lineage>
</organism>
<keyword evidence="2" id="KW-0012">Acyltransferase</keyword>
<dbReference type="InterPro" id="IPR000182">
    <property type="entry name" value="GNAT_dom"/>
</dbReference>
<keyword evidence="1" id="KW-0808">Transferase</keyword>
<sequence length="175" mass="19149">MEQLASGYRLRHASAEDFAALNTIEQAAARIFPAGFLPDKVLDDKLPFSVLEQARQQDMLWLVQCADGTPVGYVMMESLDGLTLLAQIDVQPAHGRQGLGTALIRHALSQVQASEVWLTTFTDVPWNAPFYQKLGFVVVDEACAPDAIGKTLAAERARGLQQRVAMRLIRPESAG</sequence>
<reference evidence="4 5" key="1">
    <citation type="submission" date="2019-07" db="EMBL/GenBank/DDBJ databases">
        <authorList>
            <person name="Brisse S."/>
            <person name="Rodrigues C."/>
            <person name="Thorpe H."/>
        </authorList>
    </citation>
    <scope>NUCLEOTIDE SEQUENCE [LARGE SCALE GENOMIC DNA]</scope>
    <source>
        <strain evidence="4">SB6408</strain>
    </source>
</reference>
<name>A0A564HJP4_9ENTR</name>